<organism evidence="7 8">
    <name type="scientific">Porites evermanni</name>
    <dbReference type="NCBI Taxonomy" id="104178"/>
    <lineage>
        <taxon>Eukaryota</taxon>
        <taxon>Metazoa</taxon>
        <taxon>Cnidaria</taxon>
        <taxon>Anthozoa</taxon>
        <taxon>Hexacorallia</taxon>
        <taxon>Scleractinia</taxon>
        <taxon>Fungiina</taxon>
        <taxon>Poritidae</taxon>
        <taxon>Porites</taxon>
    </lineage>
</organism>
<dbReference type="PANTHER" id="PTHR22803">
    <property type="entry name" value="MANNOSE, PHOSPHOLIPASE, LECTIN RECEPTOR RELATED"/>
    <property type="match status" value="1"/>
</dbReference>
<protein>
    <recommendedName>
        <fullName evidence="9">C-type lectin domain-containing protein</fullName>
    </recommendedName>
</protein>
<dbReference type="Pfam" id="PF00008">
    <property type="entry name" value="EGF"/>
    <property type="match status" value="1"/>
</dbReference>
<comment type="caution">
    <text evidence="2">Lacks conserved residue(s) required for the propagation of feature annotation.</text>
</comment>
<evidence type="ECO:0000313" key="7">
    <source>
        <dbReference type="EMBL" id="CAH3031480.1"/>
    </source>
</evidence>
<evidence type="ECO:0008006" key="9">
    <source>
        <dbReference type="Google" id="ProtNLM"/>
    </source>
</evidence>
<dbReference type="InterPro" id="IPR016186">
    <property type="entry name" value="C-type_lectin-like/link_sf"/>
</dbReference>
<feature type="domain" description="EGF-like" evidence="4">
    <location>
        <begin position="121"/>
        <end position="153"/>
    </location>
</feature>
<dbReference type="CDD" id="cd00037">
    <property type="entry name" value="CLECT"/>
    <property type="match status" value="1"/>
</dbReference>
<dbReference type="CDD" id="cd00054">
    <property type="entry name" value="EGF_CA"/>
    <property type="match status" value="1"/>
</dbReference>
<evidence type="ECO:0000256" key="1">
    <source>
        <dbReference type="ARBA" id="ARBA00023157"/>
    </source>
</evidence>
<evidence type="ECO:0000256" key="2">
    <source>
        <dbReference type="PROSITE-ProRule" id="PRU00076"/>
    </source>
</evidence>
<reference evidence="7 8" key="1">
    <citation type="submission" date="2022-05" db="EMBL/GenBank/DDBJ databases">
        <authorList>
            <consortium name="Genoscope - CEA"/>
            <person name="William W."/>
        </authorList>
    </citation>
    <scope>NUCLEOTIDE SEQUENCE [LARGE SCALE GENOMIC DNA]</scope>
</reference>
<dbReference type="SUPFAM" id="SSF57414">
    <property type="entry name" value="Hairpin loop containing domain-like"/>
    <property type="match status" value="1"/>
</dbReference>
<dbReference type="Gene3D" id="3.10.100.10">
    <property type="entry name" value="Mannose-Binding Protein A, subunit A"/>
    <property type="match status" value="1"/>
</dbReference>
<evidence type="ECO:0000259" key="5">
    <source>
        <dbReference type="PROSITE" id="PS50041"/>
    </source>
</evidence>
<dbReference type="EMBL" id="CALNXI010000672">
    <property type="protein sequence ID" value="CAH3031480.1"/>
    <property type="molecule type" value="Genomic_DNA"/>
</dbReference>
<dbReference type="PROSITE" id="PS50948">
    <property type="entry name" value="PAN"/>
    <property type="match status" value="1"/>
</dbReference>
<dbReference type="Proteomes" id="UP001159427">
    <property type="component" value="Unassembled WGS sequence"/>
</dbReference>
<feature type="domain" description="Apple" evidence="6">
    <location>
        <begin position="19"/>
        <end position="103"/>
    </location>
</feature>
<feature type="non-terminal residue" evidence="7">
    <location>
        <position position="1"/>
    </location>
</feature>
<dbReference type="PROSITE" id="PS50026">
    <property type="entry name" value="EGF_3"/>
    <property type="match status" value="1"/>
</dbReference>
<dbReference type="PROSITE" id="PS50041">
    <property type="entry name" value="C_TYPE_LECTIN_2"/>
    <property type="match status" value="1"/>
</dbReference>
<keyword evidence="3" id="KW-0732">Signal</keyword>
<evidence type="ECO:0000313" key="8">
    <source>
        <dbReference type="Proteomes" id="UP001159427"/>
    </source>
</evidence>
<accession>A0ABN8MMP1</accession>
<dbReference type="InterPro" id="IPR000742">
    <property type="entry name" value="EGF"/>
</dbReference>
<keyword evidence="8" id="KW-1185">Reference proteome</keyword>
<evidence type="ECO:0000259" key="6">
    <source>
        <dbReference type="PROSITE" id="PS50948"/>
    </source>
</evidence>
<feature type="signal peptide" evidence="3">
    <location>
        <begin position="1"/>
        <end position="17"/>
    </location>
</feature>
<dbReference type="SUPFAM" id="SSF57196">
    <property type="entry name" value="EGF/Laminin"/>
    <property type="match status" value="1"/>
</dbReference>
<evidence type="ECO:0000259" key="4">
    <source>
        <dbReference type="PROSITE" id="PS50026"/>
    </source>
</evidence>
<feature type="disulfide bond" evidence="2">
    <location>
        <begin position="143"/>
        <end position="152"/>
    </location>
</feature>
<keyword evidence="2" id="KW-0245">EGF-like domain</keyword>
<feature type="domain" description="C-type lectin" evidence="5">
    <location>
        <begin position="165"/>
        <end position="281"/>
    </location>
</feature>
<sequence length="286" mass="32116">VEFILLPIFTFLASTKGSCLTGAFFFTPAKGVVDNHALYGHMIANLTALEPIDCFRACRLDCRCISFNFKQRENRCQLNDENRHTNSSALGFAEGWQYYDMVMDYNIRSTGPFVDCQNSCCENNPCLNGGTCDVLGKRFKCECGPHATGKHCETAICSTPDWLRLNNSCFKLITVKIPWLQAQTYCAGMNSNLTSIHSVEENNFVRQVVSAGSSYMWIGLSRKIDSHDDSFHWVDGSDLSFTNWASGEPSSIHENCTEFVMRTGGKWNDLRCTVHKSFICGKKLNP</sequence>
<name>A0ABN8MMP1_9CNID</name>
<dbReference type="InterPro" id="IPR003609">
    <property type="entry name" value="Pan_app"/>
</dbReference>
<dbReference type="Pfam" id="PF00024">
    <property type="entry name" value="PAN_1"/>
    <property type="match status" value="1"/>
</dbReference>
<dbReference type="InterPro" id="IPR050111">
    <property type="entry name" value="C-type_lectin/snaclec_domain"/>
</dbReference>
<dbReference type="InterPro" id="IPR001304">
    <property type="entry name" value="C-type_lectin-like"/>
</dbReference>
<dbReference type="Pfam" id="PF00059">
    <property type="entry name" value="Lectin_C"/>
    <property type="match status" value="1"/>
</dbReference>
<comment type="caution">
    <text evidence="7">The sequence shown here is derived from an EMBL/GenBank/DDBJ whole genome shotgun (WGS) entry which is preliminary data.</text>
</comment>
<dbReference type="SUPFAM" id="SSF56436">
    <property type="entry name" value="C-type lectin-like"/>
    <property type="match status" value="1"/>
</dbReference>
<proteinExistence type="predicted"/>
<dbReference type="PROSITE" id="PS00615">
    <property type="entry name" value="C_TYPE_LECTIN_1"/>
    <property type="match status" value="1"/>
</dbReference>
<dbReference type="InterPro" id="IPR018378">
    <property type="entry name" value="C-type_lectin_CS"/>
</dbReference>
<dbReference type="Gene3D" id="3.50.4.10">
    <property type="entry name" value="Hepatocyte Growth Factor"/>
    <property type="match status" value="1"/>
</dbReference>
<keyword evidence="1 2" id="KW-1015">Disulfide bond</keyword>
<dbReference type="PROSITE" id="PS00022">
    <property type="entry name" value="EGF_1"/>
    <property type="match status" value="1"/>
</dbReference>
<feature type="chain" id="PRO_5046415834" description="C-type lectin domain-containing protein" evidence="3">
    <location>
        <begin position="18"/>
        <end position="286"/>
    </location>
</feature>
<gene>
    <name evidence="7" type="ORF">PEVE_00038871</name>
</gene>
<dbReference type="SMART" id="SM00034">
    <property type="entry name" value="CLECT"/>
    <property type="match status" value="1"/>
</dbReference>
<dbReference type="InterPro" id="IPR016187">
    <property type="entry name" value="CTDL_fold"/>
</dbReference>
<evidence type="ECO:0000256" key="3">
    <source>
        <dbReference type="SAM" id="SignalP"/>
    </source>
</evidence>
<dbReference type="Gene3D" id="2.10.25.10">
    <property type="entry name" value="Laminin"/>
    <property type="match status" value="1"/>
</dbReference>